<reference evidence="4" key="1">
    <citation type="submission" date="2017-07" db="EMBL/GenBank/DDBJ databases">
        <title>Draft genome sequence of Effusibacillus lacus strain skLN1.</title>
        <authorList>
            <person name="Watanabe M."/>
            <person name="Kojima H."/>
            <person name="Fukui M."/>
        </authorList>
    </citation>
    <scope>NUCLEOTIDE SEQUENCE [LARGE SCALE GENOMIC DNA]</scope>
    <source>
        <strain evidence="4">skLN1</strain>
    </source>
</reference>
<dbReference type="PANTHER" id="PTHR43308:SF5">
    <property type="entry name" value="S-LAYER PROTEIN _ PEPTIDOGLYCAN ENDO-BETA-N-ACETYLGLUCOSAMINIDASE"/>
    <property type="match status" value="1"/>
</dbReference>
<dbReference type="EMBL" id="BDUF01000075">
    <property type="protein sequence ID" value="GAX90951.1"/>
    <property type="molecule type" value="Genomic_DNA"/>
</dbReference>
<dbReference type="PROSITE" id="PS51272">
    <property type="entry name" value="SLH"/>
    <property type="match status" value="3"/>
</dbReference>
<organism evidence="3 4">
    <name type="scientific">Effusibacillus lacus</name>
    <dbReference type="NCBI Taxonomy" id="1348429"/>
    <lineage>
        <taxon>Bacteria</taxon>
        <taxon>Bacillati</taxon>
        <taxon>Bacillota</taxon>
        <taxon>Bacilli</taxon>
        <taxon>Bacillales</taxon>
        <taxon>Alicyclobacillaceae</taxon>
        <taxon>Effusibacillus</taxon>
    </lineage>
</organism>
<feature type="domain" description="SLH" evidence="2">
    <location>
        <begin position="181"/>
        <end position="244"/>
    </location>
</feature>
<dbReference type="AlphaFoldDB" id="A0A292YPW4"/>
<accession>A0A292YPW4</accession>
<evidence type="ECO:0000313" key="3">
    <source>
        <dbReference type="EMBL" id="GAX90951.1"/>
    </source>
</evidence>
<dbReference type="Pfam" id="PF00395">
    <property type="entry name" value="SLH"/>
    <property type="match status" value="2"/>
</dbReference>
<feature type="signal peptide" evidence="1">
    <location>
        <begin position="1"/>
        <end position="26"/>
    </location>
</feature>
<name>A0A292YPW4_9BACL</name>
<evidence type="ECO:0000256" key="1">
    <source>
        <dbReference type="SAM" id="SignalP"/>
    </source>
</evidence>
<evidence type="ECO:0000313" key="4">
    <source>
        <dbReference type="Proteomes" id="UP000217785"/>
    </source>
</evidence>
<keyword evidence="4" id="KW-1185">Reference proteome</keyword>
<dbReference type="InterPro" id="IPR001119">
    <property type="entry name" value="SLH_dom"/>
</dbReference>
<dbReference type="RefSeq" id="WP_096182679.1">
    <property type="nucleotide sequence ID" value="NZ_BDUF01000075.1"/>
</dbReference>
<dbReference type="Pfam" id="PF18914">
    <property type="entry name" value="DUF5666"/>
    <property type="match status" value="1"/>
</dbReference>
<proteinExistence type="predicted"/>
<keyword evidence="1" id="KW-0732">Signal</keyword>
<protein>
    <submittedName>
        <fullName evidence="3">S-layer protein</fullName>
    </submittedName>
</protein>
<feature type="domain" description="SLH" evidence="2">
    <location>
        <begin position="116"/>
        <end position="178"/>
    </location>
</feature>
<dbReference type="OrthoDB" id="5845122at2"/>
<dbReference type="InterPro" id="IPR051465">
    <property type="entry name" value="Cell_Envelope_Struct_Comp"/>
</dbReference>
<sequence length="487" mass="54879">MKRMRKFLSGVAAASMILGVAGTASADSNKSQSKHVNFHSQNGNVKIDIRFKDSNEAEWALRYITSMQAEGVFSGYEDGTFRPNQAINRIEAVVAAVRLMGLEAEAKAKGDVDLNFKDAAKIKREYGWATGYVAVALEKGLFDSVENELQPGREASRLWVATLLVRALGYQDDALELMNTELEFKDKDQIPAGAVGYIAVAVREGILTGYEDRTFRPNKPVTRAEMAALLHRAGEKLPWEYKLKKKAHNFWFEGTVTDIDDDSITIEDEKGRDTTLEITDHTLVFNDRNRLDTSNIDVGDEVEIWALAGRALLIEIEEEAEQDIEEIKGTVQSITRVSDWDDSRQYRLVIDTDNDDRETVWITASTKIEIEGDSTPTAGEIEEGDRVEIQARGAYAVEVEVEKDDDDNQWEGEFEVKGTIVNMTSSTITIKDENNKQWKFELADDLEIKYEDLDDNWMHLRQGTKVKLQGEDAMVEVITILDVDDEE</sequence>
<feature type="chain" id="PRO_5012855592" evidence="1">
    <location>
        <begin position="27"/>
        <end position="487"/>
    </location>
</feature>
<comment type="caution">
    <text evidence="3">The sequence shown here is derived from an EMBL/GenBank/DDBJ whole genome shotgun (WGS) entry which is preliminary data.</text>
</comment>
<gene>
    <name evidence="3" type="ORF">EFBL_2611</name>
</gene>
<dbReference type="Proteomes" id="UP000217785">
    <property type="component" value="Unassembled WGS sequence"/>
</dbReference>
<feature type="domain" description="SLH" evidence="2">
    <location>
        <begin position="47"/>
        <end position="110"/>
    </location>
</feature>
<evidence type="ECO:0000259" key="2">
    <source>
        <dbReference type="PROSITE" id="PS51272"/>
    </source>
</evidence>
<dbReference type="InterPro" id="IPR043724">
    <property type="entry name" value="DUF5666"/>
</dbReference>
<dbReference type="PANTHER" id="PTHR43308">
    <property type="entry name" value="OUTER MEMBRANE PROTEIN ALPHA-RELATED"/>
    <property type="match status" value="1"/>
</dbReference>